<organism evidence="2 3">
    <name type="scientific">Syntrophothermus lipocalidus (strain DSM 12680 / TGB-C1)</name>
    <dbReference type="NCBI Taxonomy" id="643648"/>
    <lineage>
        <taxon>Bacteria</taxon>
        <taxon>Bacillati</taxon>
        <taxon>Bacillota</taxon>
        <taxon>Clostridia</taxon>
        <taxon>Eubacteriales</taxon>
        <taxon>Syntrophomonadaceae</taxon>
        <taxon>Syntrophothermus</taxon>
    </lineage>
</organism>
<dbReference type="PANTHER" id="PTHR47099:SF1">
    <property type="entry name" value="METHYLCOBAMIDE:COM METHYLTRANSFERASE MTBA"/>
    <property type="match status" value="1"/>
</dbReference>
<dbReference type="EMBL" id="CP002048">
    <property type="protein sequence ID" value="ADI02455.1"/>
    <property type="molecule type" value="Genomic_DNA"/>
</dbReference>
<dbReference type="Proteomes" id="UP000000378">
    <property type="component" value="Chromosome"/>
</dbReference>
<dbReference type="eggNOG" id="COG0407">
    <property type="taxonomic scope" value="Bacteria"/>
</dbReference>
<keyword evidence="3" id="KW-1185">Reference proteome</keyword>
<dbReference type="GO" id="GO:0004853">
    <property type="term" value="F:uroporphyrinogen decarboxylase activity"/>
    <property type="evidence" value="ECO:0007669"/>
    <property type="project" value="InterPro"/>
</dbReference>
<evidence type="ECO:0000313" key="2">
    <source>
        <dbReference type="EMBL" id="ADI02455.1"/>
    </source>
</evidence>
<dbReference type="Gene3D" id="3.20.20.210">
    <property type="match status" value="1"/>
</dbReference>
<accession>D7CP20</accession>
<dbReference type="SUPFAM" id="SSF51726">
    <property type="entry name" value="UROD/MetE-like"/>
    <property type="match status" value="1"/>
</dbReference>
<feature type="domain" description="Uroporphyrinogen decarboxylase (URO-D)" evidence="1">
    <location>
        <begin position="95"/>
        <end position="301"/>
    </location>
</feature>
<reference evidence="3" key="1">
    <citation type="journal article" date="2010" name="Stand. Genomic Sci.">
        <title>Complete genome sequence of Syntrophothermus lipocalidus type strain (TGB-C1T).</title>
        <authorList>
            <consortium name="US DOE Joint Genome Institute (JGI-PGF)"/>
            <person name="Djao O."/>
            <person name="Zhang X."/>
            <person name="Lucas S."/>
            <person name="Lapidus A."/>
            <person name="Glavina Del Rio T."/>
            <person name="Nolan M."/>
            <person name="Tice H."/>
            <person name="Cheng J."/>
            <person name="Han C."/>
            <person name="Tapia R."/>
            <person name="Goodwin L."/>
            <person name="Pitluck S."/>
            <person name="Liolios K."/>
            <person name="Ivanova N."/>
            <person name="Mavromatis K."/>
            <person name="Mikhailova N."/>
            <person name="Ovchinnikova G."/>
            <person name="Pati A."/>
            <person name="Brambilla E."/>
            <person name="Chen A."/>
            <person name="Palaniappan K."/>
            <person name="Land M."/>
            <person name="Hauser L."/>
            <person name="Chang Y."/>
            <person name="Jeffries C."/>
            <person name="Rohde M."/>
            <person name="Sikorski J."/>
            <person name="Spring S."/>
            <person name="Goker M."/>
            <person name="Detter J."/>
            <person name="Woyke T."/>
            <person name="Bristow J."/>
            <person name="Eisen J."/>
            <person name="Markowitz V."/>
            <person name="Hugenholtz P."/>
            <person name="Kyrpides N."/>
            <person name="Klenk H."/>
        </authorList>
    </citation>
    <scope>NUCLEOTIDE SEQUENCE [LARGE SCALE GENOMIC DNA]</scope>
    <source>
        <strain evidence="3">DSM 12680 / TGB-C1</strain>
    </source>
</reference>
<dbReference type="HOGENOM" id="CLU_054162_2_0_9"/>
<gene>
    <name evidence="2" type="ordered locus">Slip_1697</name>
</gene>
<dbReference type="Pfam" id="PF01208">
    <property type="entry name" value="URO-D"/>
    <property type="match status" value="1"/>
</dbReference>
<dbReference type="InterPro" id="IPR038071">
    <property type="entry name" value="UROD/MetE-like_sf"/>
</dbReference>
<dbReference type="RefSeq" id="WP_013175857.1">
    <property type="nucleotide sequence ID" value="NC_014220.1"/>
</dbReference>
<dbReference type="OrthoDB" id="5502042at2"/>
<dbReference type="InterPro" id="IPR000257">
    <property type="entry name" value="Uroporphyrinogen_deCOase"/>
</dbReference>
<dbReference type="PANTHER" id="PTHR47099">
    <property type="entry name" value="METHYLCOBAMIDE:COM METHYLTRANSFERASE MTBA"/>
    <property type="match status" value="1"/>
</dbReference>
<dbReference type="KEGG" id="slp:Slip_1697"/>
<dbReference type="InterPro" id="IPR052024">
    <property type="entry name" value="Methanogen_methyltrans"/>
</dbReference>
<protein>
    <submittedName>
        <fullName evidence="2">Uroporphyrinogen-III decarboxylase</fullName>
    </submittedName>
</protein>
<dbReference type="GO" id="GO:0006779">
    <property type="term" value="P:porphyrin-containing compound biosynthetic process"/>
    <property type="evidence" value="ECO:0007669"/>
    <property type="project" value="InterPro"/>
</dbReference>
<proteinExistence type="predicted"/>
<sequence>MNHRKRVLASIRHQALDRIPLGELVIPDGLVERAFGVKPRGDRARLCLRKEFLEELGMDLVVVDASRQMTGDSIGSKSCAVSEVEFWARESDFFVFVLFEGGFTRALNLFGWQDFFRVLAKSPGDVVSVIGETCQSLEGTALEMLQAGADGIIIGDDIAYGKGLFVSPELLREVLWGPLARMMERIKVRVGAPVFFHSEGNIWQALPDIVGAGFDGVHSLEPSSGMDLGEVRRVFGETLCLMGNLEVQYLLCQEESDLVREVTGILEVVGNGAGFIFSTTGGLIDEVDLVKLKRMCELVTSWRPSW</sequence>
<evidence type="ECO:0000259" key="1">
    <source>
        <dbReference type="Pfam" id="PF01208"/>
    </source>
</evidence>
<dbReference type="AlphaFoldDB" id="D7CP20"/>
<dbReference type="STRING" id="643648.Slip_1697"/>
<name>D7CP20_SYNLT</name>
<evidence type="ECO:0000313" key="3">
    <source>
        <dbReference type="Proteomes" id="UP000000378"/>
    </source>
</evidence>
<reference evidence="2 3" key="2">
    <citation type="journal article" date="2010" name="Stand. Genomic Sci.">
        <title>Complete genome sequence of Syntrophothermus lipocalidus type strain (TGB-C1).</title>
        <authorList>
            <person name="Djao O.D."/>
            <person name="Zhang X."/>
            <person name="Lucas S."/>
            <person name="Lapidus A."/>
            <person name="Del Rio T.G."/>
            <person name="Nolan M."/>
            <person name="Tice H."/>
            <person name="Cheng J.F."/>
            <person name="Han C."/>
            <person name="Tapia R."/>
            <person name="Goodwin L."/>
            <person name="Pitluck S."/>
            <person name="Liolios K."/>
            <person name="Ivanova N."/>
            <person name="Mavromatis K."/>
            <person name="Mikhailova N."/>
            <person name="Ovchinnikova G."/>
            <person name="Pati A."/>
            <person name="Brambilla E."/>
            <person name="Chen A."/>
            <person name="Palaniappan K."/>
            <person name="Land M."/>
            <person name="Hauser L."/>
            <person name="Chang Y.J."/>
            <person name="Jeffries C.D."/>
            <person name="Rohde M."/>
            <person name="Sikorski J."/>
            <person name="Spring S."/>
            <person name="Goker M."/>
            <person name="Detter J.C."/>
            <person name="Woyke T."/>
            <person name="Bristow J."/>
            <person name="Eisen J.A."/>
            <person name="Markowitz V."/>
            <person name="Hugenholtz P."/>
            <person name="Kyrpides N.C."/>
            <person name="Klenk H.P."/>
        </authorList>
    </citation>
    <scope>NUCLEOTIDE SEQUENCE [LARGE SCALE GENOMIC DNA]</scope>
    <source>
        <strain evidence="3">DSM 12680 / TGB-C1</strain>
    </source>
</reference>